<dbReference type="InterPro" id="IPR038581">
    <property type="entry name" value="ODC_AZ_sf"/>
</dbReference>
<dbReference type="Proteomes" id="UP000566819">
    <property type="component" value="Unassembled WGS sequence"/>
</dbReference>
<evidence type="ECO:0000313" key="7">
    <source>
        <dbReference type="Proteomes" id="UP000566819"/>
    </source>
</evidence>
<sequence>MDTNINTNARSSGRADAYSQDYHKSYFGNTRRGHDVDAWIEVWDYAGGCSFRGFVGGNGEDKSLFTFFDSAVIGRDLKQGLMALIELAETVFAVSQVVVCADRSVQETERQGFLEKSSMGWLRIGVSGSLGW</sequence>
<reference evidence="6 7" key="1">
    <citation type="submission" date="2020-03" db="EMBL/GenBank/DDBJ databases">
        <title>Draft Genome Sequence of Cudoniella acicularis.</title>
        <authorList>
            <person name="Buettner E."/>
            <person name="Kellner H."/>
        </authorList>
    </citation>
    <scope>NUCLEOTIDE SEQUENCE [LARGE SCALE GENOMIC DNA]</scope>
    <source>
        <strain evidence="6 7">DSM 108380</strain>
    </source>
</reference>
<dbReference type="GO" id="GO:0005634">
    <property type="term" value="C:nucleus"/>
    <property type="evidence" value="ECO:0007669"/>
    <property type="project" value="TreeGrafter"/>
</dbReference>
<dbReference type="InterPro" id="IPR016181">
    <property type="entry name" value="Acyl_CoA_acyltransferase"/>
</dbReference>
<evidence type="ECO:0000256" key="1">
    <source>
        <dbReference type="ARBA" id="ARBA00002307"/>
    </source>
</evidence>
<accession>A0A8H4VWK9</accession>
<dbReference type="GO" id="GO:0008073">
    <property type="term" value="F:ornithine decarboxylase inhibitor activity"/>
    <property type="evidence" value="ECO:0007669"/>
    <property type="project" value="InterPro"/>
</dbReference>
<evidence type="ECO:0000256" key="3">
    <source>
        <dbReference type="ARBA" id="ARBA00011486"/>
    </source>
</evidence>
<dbReference type="GO" id="GO:0075523">
    <property type="term" value="P:viral translational frameshifting"/>
    <property type="evidence" value="ECO:0007669"/>
    <property type="project" value="UniProtKB-KW"/>
</dbReference>
<protein>
    <recommendedName>
        <fullName evidence="4">Ornithine decarboxylase antizyme</fullName>
    </recommendedName>
</protein>
<dbReference type="Gene3D" id="3.40.630.60">
    <property type="match status" value="1"/>
</dbReference>
<dbReference type="EMBL" id="JAAMPI010001419">
    <property type="protein sequence ID" value="KAF4625286.1"/>
    <property type="molecule type" value="Genomic_DNA"/>
</dbReference>
<comment type="function">
    <text evidence="1">Ornithine decarboxylase (ODC) antizyme protein that negatively regulates ODC activity and intracellular polyamine biosynthesis in response to increased intracellular polyamine levels. Binds to ODC monomers, inhibiting the assembly of the functional ODC homodimer, and targets the monomers for ubiquitin-independent proteolytic destruction by the 26S proteasome.</text>
</comment>
<comment type="caution">
    <text evidence="6">The sequence shown here is derived from an EMBL/GenBank/DDBJ whole genome shotgun (WGS) entry which is preliminary data.</text>
</comment>
<dbReference type="PANTHER" id="PTHR10279:SF10">
    <property type="entry name" value="ORNITHINE DECARBOXYLASE ANTIZYME"/>
    <property type="match status" value="1"/>
</dbReference>
<dbReference type="Pfam" id="PF02100">
    <property type="entry name" value="ODC_AZ"/>
    <property type="match status" value="1"/>
</dbReference>
<dbReference type="AlphaFoldDB" id="A0A8H4VWK9"/>
<dbReference type="InterPro" id="IPR002993">
    <property type="entry name" value="ODC_AZ"/>
</dbReference>
<comment type="similarity">
    <text evidence="2">Belongs to the ODC antizyme family.</text>
</comment>
<organism evidence="6 7">
    <name type="scientific">Cudoniella acicularis</name>
    <dbReference type="NCBI Taxonomy" id="354080"/>
    <lineage>
        <taxon>Eukaryota</taxon>
        <taxon>Fungi</taxon>
        <taxon>Dikarya</taxon>
        <taxon>Ascomycota</taxon>
        <taxon>Pezizomycotina</taxon>
        <taxon>Leotiomycetes</taxon>
        <taxon>Helotiales</taxon>
        <taxon>Tricladiaceae</taxon>
        <taxon>Cudoniella</taxon>
    </lineage>
</organism>
<name>A0A8H4VWK9_9HELO</name>
<dbReference type="PANTHER" id="PTHR10279">
    <property type="entry name" value="ORNITHINE DECARBOXYLASE ANTIZYME"/>
    <property type="match status" value="1"/>
</dbReference>
<dbReference type="GO" id="GO:0005737">
    <property type="term" value="C:cytoplasm"/>
    <property type="evidence" value="ECO:0007669"/>
    <property type="project" value="TreeGrafter"/>
</dbReference>
<evidence type="ECO:0000256" key="5">
    <source>
        <dbReference type="ARBA" id="ARBA00022758"/>
    </source>
</evidence>
<evidence type="ECO:0000313" key="6">
    <source>
        <dbReference type="EMBL" id="KAF4625286.1"/>
    </source>
</evidence>
<keyword evidence="7" id="KW-1185">Reference proteome</keyword>
<evidence type="ECO:0000256" key="2">
    <source>
        <dbReference type="ARBA" id="ARBA00008796"/>
    </source>
</evidence>
<evidence type="ECO:0000256" key="4">
    <source>
        <dbReference type="ARBA" id="ARBA00017712"/>
    </source>
</evidence>
<gene>
    <name evidence="6" type="ORF">G7Y89_g12883</name>
</gene>
<comment type="subunit">
    <text evidence="3">Interacts with ODC and thereby sterically blocks ODC homodimerization.</text>
</comment>
<dbReference type="GO" id="GO:0045732">
    <property type="term" value="P:positive regulation of protein catabolic process"/>
    <property type="evidence" value="ECO:0007669"/>
    <property type="project" value="TreeGrafter"/>
</dbReference>
<dbReference type="OrthoDB" id="5959761at2759"/>
<proteinExistence type="inferred from homology"/>
<dbReference type="SUPFAM" id="SSF55729">
    <property type="entry name" value="Acyl-CoA N-acyltransferases (Nat)"/>
    <property type="match status" value="1"/>
</dbReference>
<keyword evidence="5" id="KW-0688">Ribosomal frameshifting</keyword>